<feature type="domain" description="Xylose isomerase-like TIM barrel" evidence="3">
    <location>
        <begin position="21"/>
        <end position="254"/>
    </location>
</feature>
<comment type="similarity">
    <text evidence="2">Belongs to the hyi family.</text>
</comment>
<proteinExistence type="inferred from homology"/>
<keyword evidence="5" id="KW-1185">Reference proteome</keyword>
<reference evidence="4 5" key="1">
    <citation type="submission" date="2024-07" db="EMBL/GenBank/DDBJ databases">
        <title>Description of Labrys sedimenti sp. nov., isolated from a diclofenac-degrading enrichment culture.</title>
        <authorList>
            <person name="Tancsics A."/>
            <person name="Csepanyi A."/>
        </authorList>
    </citation>
    <scope>NUCLEOTIDE SEQUENCE [LARGE SCALE GENOMIC DNA]</scope>
    <source>
        <strain evidence="4 5">LMG 23578</strain>
    </source>
</reference>
<dbReference type="GO" id="GO:0016853">
    <property type="term" value="F:isomerase activity"/>
    <property type="evidence" value="ECO:0007669"/>
    <property type="project" value="UniProtKB-KW"/>
</dbReference>
<name>A0ABV3PNR7_9HYPH</name>
<dbReference type="Gene3D" id="3.20.20.150">
    <property type="entry name" value="Divalent-metal-dependent TIM barrel enzymes"/>
    <property type="match status" value="1"/>
</dbReference>
<dbReference type="PANTHER" id="PTHR43489">
    <property type="entry name" value="ISOMERASE"/>
    <property type="match status" value="1"/>
</dbReference>
<dbReference type="PANTHER" id="PTHR43489:SF6">
    <property type="entry name" value="HYDROXYPYRUVATE ISOMERASE-RELATED"/>
    <property type="match status" value="1"/>
</dbReference>
<keyword evidence="1 2" id="KW-0413">Isomerase</keyword>
<comment type="caution">
    <text evidence="4">The sequence shown here is derived from an EMBL/GenBank/DDBJ whole genome shotgun (WGS) entry which is preliminary data.</text>
</comment>
<dbReference type="RefSeq" id="WP_367624778.1">
    <property type="nucleotide sequence ID" value="NZ_JBFNQD010000005.1"/>
</dbReference>
<dbReference type="PIRSF" id="PIRSF006241">
    <property type="entry name" value="HyI"/>
    <property type="match status" value="1"/>
</dbReference>
<dbReference type="EC" id="5.3.1.35" evidence="4"/>
<organism evidence="4 5">
    <name type="scientific">Labrys neptuniae</name>
    <dbReference type="NCBI Taxonomy" id="376174"/>
    <lineage>
        <taxon>Bacteria</taxon>
        <taxon>Pseudomonadati</taxon>
        <taxon>Pseudomonadota</taxon>
        <taxon>Alphaproteobacteria</taxon>
        <taxon>Hyphomicrobiales</taxon>
        <taxon>Xanthobacteraceae</taxon>
        <taxon>Labrys</taxon>
    </lineage>
</organism>
<dbReference type="NCBIfam" id="NF043033">
    <property type="entry name" value="OxoTetrIsom"/>
    <property type="match status" value="1"/>
</dbReference>
<accession>A0ABV3PNR7</accession>
<evidence type="ECO:0000256" key="1">
    <source>
        <dbReference type="ARBA" id="ARBA00023235"/>
    </source>
</evidence>
<sequence length="267" mass="29224">MPKFAANLSMMFNERPFLERFQAASDAGFGAVEYLFPYDHPAEIVADALATAGLKQALFNMPPGDWAAGDRGLASLPDRRAEFLKGLDLAVSYAKTIGTPLLHMMAGNAAWDSPASIAAYKDNLRRAADATADAGIGLVIEPINTRDMPAYFLNDFDRALEFIDDLDHANVRLQFDVYHRQILHGDVIMALRRMAPKIGHIQIAAVPTRNEPTTGELNDRLVFTEIDAIGYQGYVGCEYRPAGVTEEGLGWLKAVQAPDTGTRPTPE</sequence>
<protein>
    <submittedName>
        <fullName evidence="4">2-oxo-tetronate isomerase</fullName>
        <ecNumber evidence="4">5.3.1.35</ecNumber>
    </submittedName>
</protein>
<dbReference type="InterPro" id="IPR013022">
    <property type="entry name" value="Xyl_isomerase-like_TIM-brl"/>
</dbReference>
<evidence type="ECO:0000259" key="3">
    <source>
        <dbReference type="Pfam" id="PF01261"/>
    </source>
</evidence>
<dbReference type="EMBL" id="JBFNQD010000005">
    <property type="protein sequence ID" value="MEW9307293.1"/>
    <property type="molecule type" value="Genomic_DNA"/>
</dbReference>
<evidence type="ECO:0000256" key="2">
    <source>
        <dbReference type="PIRNR" id="PIRNR006241"/>
    </source>
</evidence>
<dbReference type="Pfam" id="PF01261">
    <property type="entry name" value="AP_endonuc_2"/>
    <property type="match status" value="1"/>
</dbReference>
<dbReference type="InterPro" id="IPR050417">
    <property type="entry name" value="Sugar_Epim/Isomerase"/>
</dbReference>
<evidence type="ECO:0000313" key="4">
    <source>
        <dbReference type="EMBL" id="MEW9307293.1"/>
    </source>
</evidence>
<dbReference type="InterPro" id="IPR026040">
    <property type="entry name" value="HyI-like"/>
</dbReference>
<dbReference type="InterPro" id="IPR036237">
    <property type="entry name" value="Xyl_isomerase-like_sf"/>
</dbReference>
<evidence type="ECO:0000313" key="5">
    <source>
        <dbReference type="Proteomes" id="UP001555786"/>
    </source>
</evidence>
<dbReference type="SUPFAM" id="SSF51658">
    <property type="entry name" value="Xylose isomerase-like"/>
    <property type="match status" value="1"/>
</dbReference>
<dbReference type="Proteomes" id="UP001555786">
    <property type="component" value="Unassembled WGS sequence"/>
</dbReference>
<dbReference type="InterPro" id="IPR053398">
    <property type="entry name" value="HPT_OtnI_isomerases"/>
</dbReference>
<gene>
    <name evidence="4" type="primary">otnI</name>
    <name evidence="4" type="ORF">ABXS05_17205</name>
</gene>